<comment type="caution">
    <text evidence="4">The sequence shown here is derived from an EMBL/GenBank/DDBJ whole genome shotgun (WGS) entry which is preliminary data.</text>
</comment>
<dbReference type="SUPFAM" id="SSF56601">
    <property type="entry name" value="beta-lactamase/transpeptidase-like"/>
    <property type="match status" value="1"/>
</dbReference>
<dbReference type="PROSITE" id="PS51318">
    <property type="entry name" value="TAT"/>
    <property type="match status" value="1"/>
</dbReference>
<dbReference type="PANTHER" id="PTHR43283">
    <property type="entry name" value="BETA-LACTAMASE-RELATED"/>
    <property type="match status" value="1"/>
</dbReference>
<evidence type="ECO:0000313" key="5">
    <source>
        <dbReference type="Proteomes" id="UP000477849"/>
    </source>
</evidence>
<feature type="region of interest" description="Disordered" evidence="1">
    <location>
        <begin position="158"/>
        <end position="177"/>
    </location>
</feature>
<feature type="domain" description="Beta-lactamase-related" evidence="3">
    <location>
        <begin position="76"/>
        <end position="333"/>
    </location>
</feature>
<dbReference type="Pfam" id="PF00144">
    <property type="entry name" value="Beta-lactamase"/>
    <property type="match status" value="1"/>
</dbReference>
<dbReference type="PANTHER" id="PTHR43283:SF7">
    <property type="entry name" value="BETA-LACTAMASE-RELATED DOMAIN-CONTAINING PROTEIN"/>
    <property type="match status" value="1"/>
</dbReference>
<dbReference type="EMBL" id="JAAKZH010000014">
    <property type="protein sequence ID" value="NGO66680.1"/>
    <property type="molecule type" value="Genomic_DNA"/>
</dbReference>
<keyword evidence="2" id="KW-0732">Signal</keyword>
<dbReference type="InterPro" id="IPR050789">
    <property type="entry name" value="Diverse_Enzym_Activities"/>
</dbReference>
<feature type="signal peptide" evidence="2">
    <location>
        <begin position="1"/>
        <end position="33"/>
    </location>
</feature>
<keyword evidence="4" id="KW-0378">Hydrolase</keyword>
<dbReference type="InterPro" id="IPR012338">
    <property type="entry name" value="Beta-lactam/transpept-like"/>
</dbReference>
<organism evidence="4 5">
    <name type="scientific">Rhizobium daejeonense</name>
    <dbReference type="NCBI Taxonomy" id="240521"/>
    <lineage>
        <taxon>Bacteria</taxon>
        <taxon>Pseudomonadati</taxon>
        <taxon>Pseudomonadota</taxon>
        <taxon>Alphaproteobacteria</taxon>
        <taxon>Hyphomicrobiales</taxon>
        <taxon>Rhizobiaceae</taxon>
        <taxon>Rhizobium/Agrobacterium group</taxon>
        <taxon>Rhizobium</taxon>
    </lineage>
</organism>
<dbReference type="GO" id="GO:0016787">
    <property type="term" value="F:hydrolase activity"/>
    <property type="evidence" value="ECO:0007669"/>
    <property type="project" value="UniProtKB-KW"/>
</dbReference>
<sequence length="375" mass="40891">MIQNFTLSRRSMLGVSAAAPAAMASLLAPRASAAADATCPAPAAGKPWTFAKDVSSSGWSAEKLAKMEEKLYPMATTSMAIVHKGEIVYRYGNISDVSYLASARKSVLSMLFGKYVGEGKIDLDMTIGEIGIEEDGGLLPLEKTAKVKDLLVSSSGVYHPAGSPGGNENTPERGKTPPGSTFLYNNWDFNVLGAIFEKRTGRKIFEALQTDLAEPLGFEDYDLGRQRMMGYENQSRYLAYHLFLSARDMAKLGQLMLQKGKWGGKTILPEAWVSESTKMHVTPERTKSKEGLGYGYLWWIPTSTTPAFEGSYLMNGNFGQFVLCMPAIDTVIVHRRAVTDEFAVARNLGKTTYEPTKVNVAEFLQIADMAAAALS</sequence>
<gene>
    <name evidence="4" type="ORF">G6N76_23740</name>
</gene>
<evidence type="ECO:0000256" key="1">
    <source>
        <dbReference type="SAM" id="MobiDB-lite"/>
    </source>
</evidence>
<evidence type="ECO:0000256" key="2">
    <source>
        <dbReference type="SAM" id="SignalP"/>
    </source>
</evidence>
<protein>
    <submittedName>
        <fullName evidence="4">Serine hydrolase</fullName>
    </submittedName>
</protein>
<dbReference type="AlphaFoldDB" id="A0A6M1SBY8"/>
<dbReference type="InterPro" id="IPR006311">
    <property type="entry name" value="TAT_signal"/>
</dbReference>
<dbReference type="Gene3D" id="3.40.710.10">
    <property type="entry name" value="DD-peptidase/beta-lactamase superfamily"/>
    <property type="match status" value="1"/>
</dbReference>
<evidence type="ECO:0000313" key="4">
    <source>
        <dbReference type="EMBL" id="NGO66680.1"/>
    </source>
</evidence>
<keyword evidence="5" id="KW-1185">Reference proteome</keyword>
<reference evidence="4 5" key="1">
    <citation type="submission" date="2020-02" db="EMBL/GenBank/DDBJ databases">
        <title>Genome sequence of the type strain CCBAU10050 of Rhizobium daejeonense.</title>
        <authorList>
            <person name="Gao J."/>
            <person name="Sun J."/>
        </authorList>
    </citation>
    <scope>NUCLEOTIDE SEQUENCE [LARGE SCALE GENOMIC DNA]</scope>
    <source>
        <strain evidence="4 5">CCBAU10050</strain>
    </source>
</reference>
<evidence type="ECO:0000259" key="3">
    <source>
        <dbReference type="Pfam" id="PF00144"/>
    </source>
</evidence>
<dbReference type="InterPro" id="IPR001466">
    <property type="entry name" value="Beta-lactam-related"/>
</dbReference>
<feature type="chain" id="PRO_5027067710" evidence="2">
    <location>
        <begin position="34"/>
        <end position="375"/>
    </location>
</feature>
<accession>A0A6M1SBY8</accession>
<name>A0A6M1SBY8_9HYPH</name>
<proteinExistence type="predicted"/>
<dbReference type="Proteomes" id="UP000477849">
    <property type="component" value="Unassembled WGS sequence"/>
</dbReference>
<dbReference type="RefSeq" id="WP_163897675.1">
    <property type="nucleotide sequence ID" value="NZ_CP048425.1"/>
</dbReference>